<feature type="signal peptide" evidence="6">
    <location>
        <begin position="1"/>
        <end position="18"/>
    </location>
</feature>
<dbReference type="SUPFAM" id="SSF53474">
    <property type="entry name" value="alpha/beta-Hydrolases"/>
    <property type="match status" value="1"/>
</dbReference>
<dbReference type="Proteomes" id="UP000635477">
    <property type="component" value="Unassembled WGS sequence"/>
</dbReference>
<feature type="chain" id="PRO_5034739328" description="Carboxypeptidase" evidence="6">
    <location>
        <begin position="19"/>
        <end position="154"/>
    </location>
</feature>
<comment type="caution">
    <text evidence="7">The sequence shown here is derived from an EMBL/GenBank/DDBJ whole genome shotgun (WGS) entry which is preliminary data.</text>
</comment>
<dbReference type="EMBL" id="JABEYC010001744">
    <property type="protein sequence ID" value="KAF4962523.1"/>
    <property type="molecule type" value="Genomic_DNA"/>
</dbReference>
<dbReference type="Pfam" id="PF00450">
    <property type="entry name" value="Peptidase_S10"/>
    <property type="match status" value="1"/>
</dbReference>
<keyword evidence="5" id="KW-0325">Glycoprotein</keyword>
<keyword evidence="4" id="KW-0378">Hydrolase</keyword>
<protein>
    <recommendedName>
        <fullName evidence="9">Carboxypeptidase</fullName>
    </recommendedName>
</protein>
<name>A0A8H4X5D2_9HYPO</name>
<dbReference type="GO" id="GO:0000324">
    <property type="term" value="C:fungal-type vacuole"/>
    <property type="evidence" value="ECO:0007669"/>
    <property type="project" value="TreeGrafter"/>
</dbReference>
<dbReference type="InterPro" id="IPR001563">
    <property type="entry name" value="Peptidase_S10"/>
</dbReference>
<feature type="non-terminal residue" evidence="7">
    <location>
        <position position="154"/>
    </location>
</feature>
<accession>A0A8H4X5D2</accession>
<proteinExistence type="inferred from homology"/>
<dbReference type="PANTHER" id="PTHR11802:SF64">
    <property type="entry name" value="CARBOXYPEPTIDASE"/>
    <property type="match status" value="1"/>
</dbReference>
<sequence length="154" mass="17056">MRFLSYSLWAFLASSAVAFKHSNHENLLSDLPWVQINNGTNTCGQAGLFRDYSGYIRVDGAEEQASMFFWFFEARHKPEDAPVILYLNGGPGMSSTYRVFDGTGPCIFPPGHDKPVANPLGFNEYANVLYVDQPVGTGFSFGNANIFTTHKATE</sequence>
<evidence type="ECO:0008006" key="9">
    <source>
        <dbReference type="Google" id="ProtNLM"/>
    </source>
</evidence>
<evidence type="ECO:0000256" key="4">
    <source>
        <dbReference type="ARBA" id="ARBA00022801"/>
    </source>
</evidence>
<evidence type="ECO:0000256" key="1">
    <source>
        <dbReference type="ARBA" id="ARBA00009431"/>
    </source>
</evidence>
<dbReference type="OrthoDB" id="443318at2759"/>
<evidence type="ECO:0000313" key="8">
    <source>
        <dbReference type="Proteomes" id="UP000635477"/>
    </source>
</evidence>
<evidence type="ECO:0000313" key="7">
    <source>
        <dbReference type="EMBL" id="KAF4962523.1"/>
    </source>
</evidence>
<comment type="similarity">
    <text evidence="1">Belongs to the peptidase S10 family.</text>
</comment>
<reference evidence="7" key="2">
    <citation type="submission" date="2020-05" db="EMBL/GenBank/DDBJ databases">
        <authorList>
            <person name="Kim H.-S."/>
            <person name="Proctor R.H."/>
            <person name="Brown D.W."/>
        </authorList>
    </citation>
    <scope>NUCLEOTIDE SEQUENCE</scope>
    <source>
        <strain evidence="7">NRRL 22465</strain>
    </source>
</reference>
<keyword evidence="8" id="KW-1185">Reference proteome</keyword>
<keyword evidence="2" id="KW-0121">Carboxypeptidase</keyword>
<dbReference type="InterPro" id="IPR029058">
    <property type="entry name" value="AB_hydrolase_fold"/>
</dbReference>
<keyword evidence="6" id="KW-0732">Signal</keyword>
<gene>
    <name evidence="7" type="ORF">FZEAL_10982</name>
</gene>
<dbReference type="GO" id="GO:0006508">
    <property type="term" value="P:proteolysis"/>
    <property type="evidence" value="ECO:0007669"/>
    <property type="project" value="UniProtKB-KW"/>
</dbReference>
<reference evidence="7" key="1">
    <citation type="journal article" date="2020" name="BMC Genomics">
        <title>Correction to: Identification and distribution of gene clusters required for synthesis of sphingolipid metabolism inhibitors in diverse species of the filamentous fungus Fusarium.</title>
        <authorList>
            <person name="Kim H.S."/>
            <person name="Lohmar J.M."/>
            <person name="Busman M."/>
            <person name="Brown D.W."/>
            <person name="Naumann T.A."/>
            <person name="Divon H.H."/>
            <person name="Lysoe E."/>
            <person name="Uhlig S."/>
            <person name="Proctor R.H."/>
        </authorList>
    </citation>
    <scope>NUCLEOTIDE SEQUENCE</scope>
    <source>
        <strain evidence="7">NRRL 22465</strain>
    </source>
</reference>
<evidence type="ECO:0000256" key="3">
    <source>
        <dbReference type="ARBA" id="ARBA00022670"/>
    </source>
</evidence>
<keyword evidence="3" id="KW-0645">Protease</keyword>
<evidence type="ECO:0000256" key="5">
    <source>
        <dbReference type="ARBA" id="ARBA00023180"/>
    </source>
</evidence>
<dbReference type="PANTHER" id="PTHR11802">
    <property type="entry name" value="SERINE PROTEASE FAMILY S10 SERINE CARBOXYPEPTIDASE"/>
    <property type="match status" value="1"/>
</dbReference>
<evidence type="ECO:0000256" key="6">
    <source>
        <dbReference type="SAM" id="SignalP"/>
    </source>
</evidence>
<dbReference type="AlphaFoldDB" id="A0A8H4X5D2"/>
<dbReference type="Gene3D" id="3.40.50.1820">
    <property type="entry name" value="alpha/beta hydrolase"/>
    <property type="match status" value="1"/>
</dbReference>
<evidence type="ECO:0000256" key="2">
    <source>
        <dbReference type="ARBA" id="ARBA00022645"/>
    </source>
</evidence>
<organism evidence="7 8">
    <name type="scientific">Fusarium zealandicum</name>
    <dbReference type="NCBI Taxonomy" id="1053134"/>
    <lineage>
        <taxon>Eukaryota</taxon>
        <taxon>Fungi</taxon>
        <taxon>Dikarya</taxon>
        <taxon>Ascomycota</taxon>
        <taxon>Pezizomycotina</taxon>
        <taxon>Sordariomycetes</taxon>
        <taxon>Hypocreomycetidae</taxon>
        <taxon>Hypocreales</taxon>
        <taxon>Nectriaceae</taxon>
        <taxon>Fusarium</taxon>
        <taxon>Fusarium staphyleae species complex</taxon>
    </lineage>
</organism>
<dbReference type="GO" id="GO:0004185">
    <property type="term" value="F:serine-type carboxypeptidase activity"/>
    <property type="evidence" value="ECO:0007669"/>
    <property type="project" value="InterPro"/>
</dbReference>